<proteinExistence type="predicted"/>
<feature type="transmembrane region" description="Helical" evidence="5">
    <location>
        <begin position="240"/>
        <end position="264"/>
    </location>
</feature>
<keyword evidence="2 5" id="KW-0812">Transmembrane</keyword>
<dbReference type="Pfam" id="PF10292">
    <property type="entry name" value="7TM_GPCR_Srab"/>
    <property type="match status" value="1"/>
</dbReference>
<keyword evidence="4 5" id="KW-0472">Membrane</keyword>
<evidence type="ECO:0000256" key="2">
    <source>
        <dbReference type="ARBA" id="ARBA00022692"/>
    </source>
</evidence>
<evidence type="ECO:0000256" key="3">
    <source>
        <dbReference type="ARBA" id="ARBA00022989"/>
    </source>
</evidence>
<dbReference type="WBParaSite" id="TCNE_0000086901-mRNA-1">
    <property type="protein sequence ID" value="TCNE_0000086901-mRNA-1"/>
    <property type="gene ID" value="TCNE_0000086901"/>
</dbReference>
<name>A0A183TXA0_TOXCA</name>
<evidence type="ECO:0000313" key="7">
    <source>
        <dbReference type="Proteomes" id="UP000050794"/>
    </source>
</evidence>
<feature type="transmembrane region" description="Helical" evidence="5">
    <location>
        <begin position="202"/>
        <end position="220"/>
    </location>
</feature>
<feature type="transmembrane region" description="Helical" evidence="5">
    <location>
        <begin position="100"/>
        <end position="121"/>
    </location>
</feature>
<keyword evidence="3 5" id="KW-1133">Transmembrane helix</keyword>
<dbReference type="Proteomes" id="UP000050794">
    <property type="component" value="Unassembled WGS sequence"/>
</dbReference>
<evidence type="ECO:0000256" key="1">
    <source>
        <dbReference type="ARBA" id="ARBA00004141"/>
    </source>
</evidence>
<dbReference type="InterPro" id="IPR019408">
    <property type="entry name" value="7TM_GPCR_serpentine_rcpt_Srab"/>
</dbReference>
<accession>A0A183TXA0</accession>
<dbReference type="PANTHER" id="PTHR46561">
    <property type="entry name" value="SERPENTINE RECEPTOR, CLASS AB (CLASS A-LIKE)-RELATED"/>
    <property type="match status" value="1"/>
</dbReference>
<comment type="subcellular location">
    <subcellularLocation>
        <location evidence="1">Membrane</location>
        <topology evidence="1">Multi-pass membrane protein</topology>
    </subcellularLocation>
</comment>
<dbReference type="GO" id="GO:0016020">
    <property type="term" value="C:membrane"/>
    <property type="evidence" value="ECO:0007669"/>
    <property type="project" value="UniProtKB-SubCell"/>
</dbReference>
<protein>
    <submittedName>
        <fullName evidence="8">G_PROTEIN_RECEP_F1_2 domain-containing protein</fullName>
    </submittedName>
</protein>
<gene>
    <name evidence="6" type="ORF">TCNE_LOCUS870</name>
</gene>
<dbReference type="PANTHER" id="PTHR46561:SF15">
    <property type="entry name" value="G_PROTEIN_RECEP_F1_2 DOMAIN-CONTAINING PROTEIN"/>
    <property type="match status" value="1"/>
</dbReference>
<keyword evidence="7" id="KW-1185">Reference proteome</keyword>
<evidence type="ECO:0000256" key="4">
    <source>
        <dbReference type="ARBA" id="ARBA00023136"/>
    </source>
</evidence>
<reference evidence="6 7" key="2">
    <citation type="submission" date="2018-11" db="EMBL/GenBank/DDBJ databases">
        <authorList>
            <consortium name="Pathogen Informatics"/>
        </authorList>
    </citation>
    <scope>NUCLEOTIDE SEQUENCE [LARGE SCALE GENOMIC DNA]</scope>
</reference>
<evidence type="ECO:0000313" key="6">
    <source>
        <dbReference type="EMBL" id="VDM25000.1"/>
    </source>
</evidence>
<feature type="transmembrane region" description="Helical" evidence="5">
    <location>
        <begin position="56"/>
        <end position="79"/>
    </location>
</feature>
<dbReference type="InterPro" id="IPR053286">
    <property type="entry name" value="Nematode_rcpt-like_srab"/>
</dbReference>
<evidence type="ECO:0000313" key="8">
    <source>
        <dbReference type="WBParaSite" id="TCNE_0000086901-mRNA-1"/>
    </source>
</evidence>
<organism evidence="7 8">
    <name type="scientific">Toxocara canis</name>
    <name type="common">Canine roundworm</name>
    <dbReference type="NCBI Taxonomy" id="6265"/>
    <lineage>
        <taxon>Eukaryota</taxon>
        <taxon>Metazoa</taxon>
        <taxon>Ecdysozoa</taxon>
        <taxon>Nematoda</taxon>
        <taxon>Chromadorea</taxon>
        <taxon>Rhabditida</taxon>
        <taxon>Spirurina</taxon>
        <taxon>Ascaridomorpha</taxon>
        <taxon>Ascaridoidea</taxon>
        <taxon>Toxocaridae</taxon>
        <taxon>Toxocara</taxon>
    </lineage>
</organism>
<reference evidence="8" key="1">
    <citation type="submission" date="2016-06" db="UniProtKB">
        <authorList>
            <consortium name="WormBaseParasite"/>
        </authorList>
    </citation>
    <scope>IDENTIFICATION</scope>
</reference>
<feature type="transmembrane region" description="Helical" evidence="5">
    <location>
        <begin position="164"/>
        <end position="181"/>
    </location>
</feature>
<dbReference type="AlphaFoldDB" id="A0A183TXA0"/>
<feature type="transmembrane region" description="Helical" evidence="5">
    <location>
        <begin position="25"/>
        <end position="50"/>
    </location>
</feature>
<evidence type="ECO:0000256" key="5">
    <source>
        <dbReference type="SAM" id="Phobius"/>
    </source>
</evidence>
<sequence length="326" mass="37003">MNESVRSLLRNSADRLYFGSPPMKVIFVCELASSIVAIGFAGVMAMAILLTRVLHFNIRLLLACTCTAMVISNIGVFTAARRQVSIIFVRPDAERCESFLLGKTDCFGMRILFIFPLYAVIKARYGDLSCAGKSICVRSRVRVHDFLAIFNSRPRNIDDSLKKLYTAGGTAVVMSTVFLAVERIVATCFYKTYHRQSHKWMGVPLSVLLLLTFIHSWFFVPDQGDTVYHFCDPGMYDIHFAIIVDIVLVVLQLFAVLTFVGLWYRNKRLTYVPTGFRRMNATFIVNQCRISEEKENLDEEMCALSESVHVSIFDHDYTPPSWKLPA</sequence>
<dbReference type="EMBL" id="UYWY01000507">
    <property type="protein sequence ID" value="VDM25000.1"/>
    <property type="molecule type" value="Genomic_DNA"/>
</dbReference>